<evidence type="ECO:0000256" key="1">
    <source>
        <dbReference type="ARBA" id="ARBA00004442"/>
    </source>
</evidence>
<organism evidence="4 5">
    <name type="scientific">Sphingomonas sediminicola</name>
    <dbReference type="NCBI Taxonomy" id="386874"/>
    <lineage>
        <taxon>Bacteria</taxon>
        <taxon>Pseudomonadati</taxon>
        <taxon>Pseudomonadota</taxon>
        <taxon>Alphaproteobacteria</taxon>
        <taxon>Sphingomonadales</taxon>
        <taxon>Sphingomonadaceae</taxon>
        <taxon>Sphingomonas</taxon>
    </lineage>
</organism>
<accession>A0ABX6T4B0</accession>
<name>A0ABX6T4B0_9SPHN</name>
<evidence type="ECO:0000313" key="4">
    <source>
        <dbReference type="EMBL" id="QNP44711.1"/>
    </source>
</evidence>
<sequence>MPKLDYLHGDALGSTGGRPRHQVEAQGGYFNNGLGARVSANWRSGTRVDSSTGDDLRFSPLATFDLRLFANLGERFDLVSKYPVLRGTSLRFEVNNIFNSRPRVRGAAGEVPFNYQSDLLDPLGRTISISFRKLFLPPRSFFRRQAAEGQD</sequence>
<evidence type="ECO:0000256" key="2">
    <source>
        <dbReference type="ARBA" id="ARBA00023136"/>
    </source>
</evidence>
<dbReference type="EMBL" id="CP060782">
    <property type="protein sequence ID" value="QNP44711.1"/>
    <property type="molecule type" value="Genomic_DNA"/>
</dbReference>
<dbReference type="InterPro" id="IPR036942">
    <property type="entry name" value="Beta-barrel_TonB_sf"/>
</dbReference>
<gene>
    <name evidence="4" type="ORF">H9L14_07860</name>
</gene>
<dbReference type="SUPFAM" id="SSF56935">
    <property type="entry name" value="Porins"/>
    <property type="match status" value="1"/>
</dbReference>
<dbReference type="Proteomes" id="UP000516105">
    <property type="component" value="Chromosome"/>
</dbReference>
<comment type="subcellular location">
    <subcellularLocation>
        <location evidence="1">Cell outer membrane</location>
    </subcellularLocation>
</comment>
<dbReference type="Gene3D" id="2.40.170.20">
    <property type="entry name" value="TonB-dependent receptor, beta-barrel domain"/>
    <property type="match status" value="1"/>
</dbReference>
<reference evidence="4 5" key="1">
    <citation type="submission" date="2020-08" db="EMBL/GenBank/DDBJ databases">
        <title>Genome sequence of Sphingomonas sediminicola KACC 15039T.</title>
        <authorList>
            <person name="Hyun D.-W."/>
            <person name="Bae J.-W."/>
        </authorList>
    </citation>
    <scope>NUCLEOTIDE SEQUENCE [LARGE SCALE GENOMIC DNA]</scope>
    <source>
        <strain evidence="4 5">KACC 15039</strain>
    </source>
</reference>
<keyword evidence="4" id="KW-0675">Receptor</keyword>
<protein>
    <submittedName>
        <fullName evidence="4">TonB-dependent receptor</fullName>
    </submittedName>
</protein>
<evidence type="ECO:0000313" key="5">
    <source>
        <dbReference type="Proteomes" id="UP000516105"/>
    </source>
</evidence>
<keyword evidence="5" id="KW-1185">Reference proteome</keyword>
<evidence type="ECO:0000256" key="3">
    <source>
        <dbReference type="ARBA" id="ARBA00023237"/>
    </source>
</evidence>
<proteinExistence type="predicted"/>
<keyword evidence="3" id="KW-0998">Cell outer membrane</keyword>
<dbReference type="RefSeq" id="WP_187707669.1">
    <property type="nucleotide sequence ID" value="NZ_CP060782.1"/>
</dbReference>
<keyword evidence="2" id="KW-0472">Membrane</keyword>